<evidence type="ECO:0000313" key="3">
    <source>
        <dbReference type="Proteomes" id="UP000054858"/>
    </source>
</evidence>
<dbReference type="PANTHER" id="PTHR38040">
    <property type="entry name" value="UBIQUINONE BIOSYNTHESIS ACCESSORY FACTOR UBIK"/>
    <property type="match status" value="1"/>
</dbReference>
<dbReference type="InterPro" id="IPR007475">
    <property type="entry name" value="UbiK"/>
</dbReference>
<keyword evidence="1" id="KW-0963">Cytoplasm</keyword>
<comment type="subcellular location">
    <subcellularLocation>
        <location evidence="1">Cytoplasm</location>
    </subcellularLocation>
</comment>
<evidence type="ECO:0000313" key="2">
    <source>
        <dbReference type="EMBL" id="KTD38740.1"/>
    </source>
</evidence>
<gene>
    <name evidence="1" type="primary">ubiK</name>
    <name evidence="2" type="ORF">Loak_1228</name>
</gene>
<dbReference type="Pfam" id="PF04380">
    <property type="entry name" value="BMFP"/>
    <property type="match status" value="1"/>
</dbReference>
<dbReference type="UniPathway" id="UPA00232"/>
<dbReference type="GO" id="GO:0005829">
    <property type="term" value="C:cytosol"/>
    <property type="evidence" value="ECO:0007669"/>
    <property type="project" value="TreeGrafter"/>
</dbReference>
<dbReference type="Proteomes" id="UP000054858">
    <property type="component" value="Unassembled WGS sequence"/>
</dbReference>
<keyword evidence="1" id="KW-0831">Ubiquinone biosynthesis</keyword>
<dbReference type="HAMAP" id="MF_02216">
    <property type="entry name" value="UbiK"/>
    <property type="match status" value="1"/>
</dbReference>
<dbReference type="GO" id="GO:0006744">
    <property type="term" value="P:ubiquinone biosynthetic process"/>
    <property type="evidence" value="ECO:0007669"/>
    <property type="project" value="UniProtKB-UniRule"/>
</dbReference>
<reference evidence="2 3" key="1">
    <citation type="submission" date="2015-11" db="EMBL/GenBank/DDBJ databases">
        <title>Genomic analysis of 38 Legionella species identifies large and diverse effector repertoires.</title>
        <authorList>
            <person name="Burstein D."/>
            <person name="Amaro F."/>
            <person name="Zusman T."/>
            <person name="Lifshitz Z."/>
            <person name="Cohen O."/>
            <person name="Gilbert J.A."/>
            <person name="Pupko T."/>
            <person name="Shuman H.A."/>
            <person name="Segal G."/>
        </authorList>
    </citation>
    <scope>NUCLEOTIDE SEQUENCE [LARGE SCALE GENOMIC DNA]</scope>
    <source>
        <strain evidence="2 3">Oak Ridge-10</strain>
    </source>
</reference>
<comment type="similarity">
    <text evidence="1">Belongs to the UbiK family.</text>
</comment>
<dbReference type="EMBL" id="LNYP01000024">
    <property type="protein sequence ID" value="KTD38740.1"/>
    <property type="molecule type" value="Genomic_DNA"/>
</dbReference>
<comment type="function">
    <text evidence="1">Required for efficient ubiquinone (coenzyme Q) biosynthesis. UbiK is probably an accessory factor of Ubi enzymes and facilitates ubiquinone biosynthesis by acting as an assembly factor, a targeting factor, or both.</text>
</comment>
<dbReference type="RefSeq" id="WP_025386332.1">
    <property type="nucleotide sequence ID" value="NZ_KV441803.1"/>
</dbReference>
<comment type="pathway">
    <text evidence="1">Cofactor biosynthesis; ubiquinone biosynthesis.</text>
</comment>
<evidence type="ECO:0000256" key="1">
    <source>
        <dbReference type="HAMAP-Rule" id="MF_02216"/>
    </source>
</evidence>
<comment type="caution">
    <text evidence="2">The sequence shown here is derived from an EMBL/GenBank/DDBJ whole genome shotgun (WGS) entry which is preliminary data.</text>
</comment>
<proteinExistence type="inferred from homology"/>
<protein>
    <recommendedName>
        <fullName evidence="1">Ubiquinone biosynthesis accessory factor UbiK</fullName>
    </recommendedName>
</protein>
<dbReference type="NCBIfam" id="NF047835">
    <property type="entry name" value="UbiqAccUbiK"/>
    <property type="match status" value="1"/>
</dbReference>
<dbReference type="AlphaFoldDB" id="A0A0W0X2J7"/>
<dbReference type="PANTHER" id="PTHR38040:SF1">
    <property type="entry name" value="UBIQUINONE BIOSYNTHESIS ACCESSORY FACTOR UBIK"/>
    <property type="match status" value="1"/>
</dbReference>
<organism evidence="2 3">
    <name type="scientific">Legionella oakridgensis</name>
    <dbReference type="NCBI Taxonomy" id="29423"/>
    <lineage>
        <taxon>Bacteria</taxon>
        <taxon>Pseudomonadati</taxon>
        <taxon>Pseudomonadota</taxon>
        <taxon>Gammaproteobacteria</taxon>
        <taxon>Legionellales</taxon>
        <taxon>Legionellaceae</taxon>
        <taxon>Legionella</taxon>
    </lineage>
</organism>
<name>A0A0W0X2J7_9GAMM</name>
<dbReference type="PATRIC" id="fig|29423.5.peg.1283"/>
<sequence length="87" mass="10063">MVELSQFEELAKKLSAALPASVQNFENEIQQKFREILQSAFVRMDLVTREEFDVQLKVLARTREKVDSLQKQIDALLSEHKDDNALT</sequence>
<accession>A0A0W0X2J7</accession>